<protein>
    <recommendedName>
        <fullName evidence="2">Peptidase M56 domain-containing protein</fullName>
    </recommendedName>
</protein>
<reference evidence="3" key="1">
    <citation type="submission" date="2019-08" db="EMBL/GenBank/DDBJ databases">
        <authorList>
            <person name="Kucharzyk K."/>
            <person name="Murdoch R.W."/>
            <person name="Higgins S."/>
            <person name="Loffler F."/>
        </authorList>
    </citation>
    <scope>NUCLEOTIDE SEQUENCE</scope>
</reference>
<feature type="transmembrane region" description="Helical" evidence="1">
    <location>
        <begin position="37"/>
        <end position="59"/>
    </location>
</feature>
<dbReference type="AlphaFoldDB" id="A0A644XIU0"/>
<feature type="transmembrane region" description="Helical" evidence="1">
    <location>
        <begin position="79"/>
        <end position="112"/>
    </location>
</feature>
<keyword evidence="1" id="KW-0812">Transmembrane</keyword>
<evidence type="ECO:0000313" key="3">
    <source>
        <dbReference type="EMBL" id="MPM15691.1"/>
    </source>
</evidence>
<dbReference type="InterPro" id="IPR052173">
    <property type="entry name" value="Beta-lactam_resp_regulator"/>
</dbReference>
<name>A0A644XIU0_9ZZZZ</name>
<dbReference type="Pfam" id="PF05569">
    <property type="entry name" value="Peptidase_M56"/>
    <property type="match status" value="1"/>
</dbReference>
<sequence length="379" mass="43540">MGVSVFTFLMSLLWCNLFIFLSVLCQRTLALKHGVNLILAMIAVGILRLLIPIEVPSAIVVRSEAVMPFFQRFFTTQLFSLWGISVNLLDVFLTVWVFGSVAYLFLIAWTIFEQRSKIKNMQTEDCPQISKLSKEIEKHFMARPMCRVIVSPEVKTPMLVGYISPVILLPPLSLTDDDLRYVLIHEWNHFVYKHLWIKLVFNIFCAVLWWNPLVYMAKSDLDYILEVSCDRYVVRDLSAEERVQYVEATTTVMKQLASLVIRQSIPSVGFITAIPEKIVQRCELILFPPKKTSKWTKAFVATFLLFLAMSSYAFVFQTAYSPPEDNIPQENSVNIIPEHSYLQETPDGCFILVVNGTPLDRLNSEDVIDPPYSELPIYK</sequence>
<keyword evidence="1" id="KW-1133">Transmembrane helix</keyword>
<keyword evidence="1" id="KW-0472">Membrane</keyword>
<dbReference type="PANTHER" id="PTHR34978">
    <property type="entry name" value="POSSIBLE SENSOR-TRANSDUCER PROTEIN BLAR"/>
    <property type="match status" value="1"/>
</dbReference>
<dbReference type="PANTHER" id="PTHR34978:SF3">
    <property type="entry name" value="SLR0241 PROTEIN"/>
    <property type="match status" value="1"/>
</dbReference>
<evidence type="ECO:0000259" key="2">
    <source>
        <dbReference type="Pfam" id="PF05569"/>
    </source>
</evidence>
<feature type="domain" description="Peptidase M56" evidence="2">
    <location>
        <begin position="87"/>
        <end position="249"/>
    </location>
</feature>
<organism evidence="3">
    <name type="scientific">bioreactor metagenome</name>
    <dbReference type="NCBI Taxonomy" id="1076179"/>
    <lineage>
        <taxon>unclassified sequences</taxon>
        <taxon>metagenomes</taxon>
        <taxon>ecological metagenomes</taxon>
    </lineage>
</organism>
<feature type="transmembrane region" description="Helical" evidence="1">
    <location>
        <begin position="298"/>
        <end position="320"/>
    </location>
</feature>
<feature type="transmembrane region" description="Helical" evidence="1">
    <location>
        <begin position="195"/>
        <end position="215"/>
    </location>
</feature>
<dbReference type="CDD" id="cd07341">
    <property type="entry name" value="M56_BlaR1_MecR1_like"/>
    <property type="match status" value="1"/>
</dbReference>
<comment type="caution">
    <text evidence="3">The sequence shown here is derived from an EMBL/GenBank/DDBJ whole genome shotgun (WGS) entry which is preliminary data.</text>
</comment>
<gene>
    <name evidence="3" type="ORF">SDC9_62062</name>
</gene>
<proteinExistence type="predicted"/>
<dbReference type="EMBL" id="VSSQ01002484">
    <property type="protein sequence ID" value="MPM15691.1"/>
    <property type="molecule type" value="Genomic_DNA"/>
</dbReference>
<dbReference type="InterPro" id="IPR008756">
    <property type="entry name" value="Peptidase_M56"/>
</dbReference>
<evidence type="ECO:0000256" key="1">
    <source>
        <dbReference type="SAM" id="Phobius"/>
    </source>
</evidence>
<accession>A0A644XIU0</accession>
<feature type="transmembrane region" description="Helical" evidence="1">
    <location>
        <begin position="6"/>
        <end position="25"/>
    </location>
</feature>